<protein>
    <submittedName>
        <fullName evidence="2">Polyphosphate kinase</fullName>
    </submittedName>
</protein>
<keyword evidence="2" id="KW-0418">Kinase</keyword>
<organism evidence="2 3">
    <name type="scientific">Bifidobacterium vansinderenii</name>
    <dbReference type="NCBI Taxonomy" id="1984871"/>
    <lineage>
        <taxon>Bacteria</taxon>
        <taxon>Bacillati</taxon>
        <taxon>Actinomycetota</taxon>
        <taxon>Actinomycetes</taxon>
        <taxon>Bifidobacteriales</taxon>
        <taxon>Bifidobacteriaceae</taxon>
        <taxon>Bifidobacterium</taxon>
    </lineage>
</organism>
<dbReference type="InterPro" id="IPR022488">
    <property type="entry name" value="PPK2-related"/>
</dbReference>
<keyword evidence="2" id="KW-0808">Transferase</keyword>
<dbReference type="EMBL" id="NEWD01000038">
    <property type="protein sequence ID" value="OXM99576.1"/>
    <property type="molecule type" value="Genomic_DNA"/>
</dbReference>
<dbReference type="RefSeq" id="WP_408606677.1">
    <property type="nucleotide sequence ID" value="NZ_NEWD01000038.1"/>
</dbReference>
<dbReference type="InterPro" id="IPR022300">
    <property type="entry name" value="PPK2-rel_1"/>
</dbReference>
<dbReference type="AlphaFoldDB" id="A0A229VVD5"/>
<dbReference type="Proteomes" id="UP000215433">
    <property type="component" value="Unassembled WGS sequence"/>
</dbReference>
<gene>
    <name evidence="2" type="ORF">Tam10B_2323</name>
</gene>
<dbReference type="GO" id="GO:0006797">
    <property type="term" value="P:polyphosphate metabolic process"/>
    <property type="evidence" value="ECO:0007669"/>
    <property type="project" value="InterPro"/>
</dbReference>
<dbReference type="Gene3D" id="3.40.50.300">
    <property type="entry name" value="P-loop containing nucleotide triphosphate hydrolases"/>
    <property type="match status" value="1"/>
</dbReference>
<evidence type="ECO:0000313" key="2">
    <source>
        <dbReference type="EMBL" id="OXM99576.1"/>
    </source>
</evidence>
<reference evidence="2 3" key="1">
    <citation type="submission" date="2017-05" db="EMBL/GenBank/DDBJ databases">
        <title>Bifidobacterium vansinderenii sp. nov.</title>
        <authorList>
            <person name="Lugli G.A."/>
            <person name="Duranti S."/>
            <person name="Mangifesta M."/>
        </authorList>
    </citation>
    <scope>NUCLEOTIDE SEQUENCE [LARGE SCALE GENOMIC DNA]</scope>
    <source>
        <strain evidence="2 3">Tam10B</strain>
    </source>
</reference>
<name>A0A229VVD5_9BIFI</name>
<feature type="domain" description="Polyphosphate kinase-2-related" evidence="1">
    <location>
        <begin position="88"/>
        <end position="306"/>
    </location>
</feature>
<dbReference type="SUPFAM" id="SSF52540">
    <property type="entry name" value="P-loop containing nucleoside triphosphate hydrolases"/>
    <property type="match status" value="1"/>
</dbReference>
<accession>A0A229VVD5</accession>
<keyword evidence="3" id="KW-1185">Reference proteome</keyword>
<comment type="caution">
    <text evidence="2">The sequence shown here is derived from an EMBL/GenBank/DDBJ whole genome shotgun (WGS) entry which is preliminary data.</text>
</comment>
<dbReference type="GO" id="GO:0016776">
    <property type="term" value="F:phosphotransferase activity, phosphate group as acceptor"/>
    <property type="evidence" value="ECO:0007669"/>
    <property type="project" value="InterPro"/>
</dbReference>
<dbReference type="Pfam" id="PF03976">
    <property type="entry name" value="PPK2"/>
    <property type="match status" value="1"/>
</dbReference>
<dbReference type="PANTHER" id="PTHR34383:SF3">
    <property type="entry name" value="POLYPHOSPHATE:AMP PHOSPHOTRANSFERASE"/>
    <property type="match status" value="1"/>
</dbReference>
<evidence type="ECO:0000313" key="3">
    <source>
        <dbReference type="Proteomes" id="UP000215433"/>
    </source>
</evidence>
<sequence length="326" mass="37527">MGDTRYINSTLKSASDSSRGLDKAIKRQKSLQERLELASQTSALLSSVWSKHPSTRLRFGQGVTDLSDVKGSSTPGFHATSAEGERFIALSSTEIARYQSLLYANGSAGGHRRLLIVLQGMDASGKGGIVRHVFRQVNPMGIHYHGFGKPTDEEKEHDFLWRVRRELPADGWISIFDRSHYEDVVMPHVYHTMEDDVWRPRYETIRRFEKDLVADGCAIIKIFLVVSREAQRKQFLERLDDPTKYWKFDESDLDARDRWDDYMAAWQEVFEQTGTGYAPWYIVPADNRWYSRAVVSELLRVTLKSMDLSWPAADFDIDAARQRLRK</sequence>
<dbReference type="GO" id="GO:0016301">
    <property type="term" value="F:kinase activity"/>
    <property type="evidence" value="ECO:0007669"/>
    <property type="project" value="UniProtKB-KW"/>
</dbReference>
<dbReference type="NCBIfam" id="TIGR03709">
    <property type="entry name" value="PPK2_rel_1"/>
    <property type="match status" value="1"/>
</dbReference>
<proteinExistence type="predicted"/>
<dbReference type="InterPro" id="IPR027417">
    <property type="entry name" value="P-loop_NTPase"/>
</dbReference>
<dbReference type="PANTHER" id="PTHR34383">
    <property type="entry name" value="POLYPHOSPHATE:AMP PHOSPHOTRANSFERASE-RELATED"/>
    <property type="match status" value="1"/>
</dbReference>
<evidence type="ECO:0000259" key="1">
    <source>
        <dbReference type="Pfam" id="PF03976"/>
    </source>
</evidence>